<keyword evidence="12" id="KW-0808">Transferase</keyword>
<dbReference type="Proteomes" id="UP000198406">
    <property type="component" value="Unassembled WGS sequence"/>
</dbReference>
<accession>A0A1Z5JFW3</accession>
<organism evidence="12 13">
    <name type="scientific">Fistulifera solaris</name>
    <name type="common">Oleaginous diatom</name>
    <dbReference type="NCBI Taxonomy" id="1519565"/>
    <lineage>
        <taxon>Eukaryota</taxon>
        <taxon>Sar</taxon>
        <taxon>Stramenopiles</taxon>
        <taxon>Ochrophyta</taxon>
        <taxon>Bacillariophyta</taxon>
        <taxon>Bacillariophyceae</taxon>
        <taxon>Bacillariophycidae</taxon>
        <taxon>Naviculales</taxon>
        <taxon>Naviculaceae</taxon>
        <taxon>Fistulifera</taxon>
    </lineage>
</organism>
<dbReference type="SUPFAM" id="SSF57850">
    <property type="entry name" value="RING/U-box"/>
    <property type="match status" value="1"/>
</dbReference>
<evidence type="ECO:0000256" key="4">
    <source>
        <dbReference type="ARBA" id="ARBA00022771"/>
    </source>
</evidence>
<dbReference type="SMART" id="SM00184">
    <property type="entry name" value="RING"/>
    <property type="match status" value="1"/>
</dbReference>
<feature type="region of interest" description="Disordered" evidence="9">
    <location>
        <begin position="460"/>
        <end position="488"/>
    </location>
</feature>
<keyword evidence="5" id="KW-0862">Zinc</keyword>
<proteinExistence type="predicted"/>
<evidence type="ECO:0000256" key="3">
    <source>
        <dbReference type="ARBA" id="ARBA00022723"/>
    </source>
</evidence>
<evidence type="ECO:0000256" key="2">
    <source>
        <dbReference type="ARBA" id="ARBA00022692"/>
    </source>
</evidence>
<keyword evidence="10" id="KW-0732">Signal</keyword>
<keyword evidence="12" id="KW-0012">Acyltransferase</keyword>
<evidence type="ECO:0000256" key="9">
    <source>
        <dbReference type="SAM" id="MobiDB-lite"/>
    </source>
</evidence>
<dbReference type="PROSITE" id="PS50089">
    <property type="entry name" value="ZF_RING_2"/>
    <property type="match status" value="1"/>
</dbReference>
<dbReference type="AlphaFoldDB" id="A0A1Z5JFW3"/>
<dbReference type="GO" id="GO:0016020">
    <property type="term" value="C:membrane"/>
    <property type="evidence" value="ECO:0007669"/>
    <property type="project" value="UniProtKB-SubCell"/>
</dbReference>
<evidence type="ECO:0000259" key="11">
    <source>
        <dbReference type="PROSITE" id="PS50089"/>
    </source>
</evidence>
<feature type="chain" id="PRO_5013120122" evidence="10">
    <location>
        <begin position="17"/>
        <end position="488"/>
    </location>
</feature>
<evidence type="ECO:0000313" key="12">
    <source>
        <dbReference type="EMBL" id="GAX12816.1"/>
    </source>
</evidence>
<sequence length="488" mass="54687">MKSLIWCAILLGVTRGEITDMQTGRRFRSQPENELPCKQFWRGYEYMGRLQYIEENPYLCPSNTEYNIITPSDGLPVALLVQGGGGCSLQDKVDTALQHVSPNNVVRYLIVGNSRHSALDQEEEEVDDEELVLSELAAALLPNSLKKAIFSGDTWISRRRDPREGDIPLYIVRVSQRTVSEMIYELIQKQSSEMRKMGGPRISLDSRTMDGDTGALVLSLVSLLSACLCSFMLILNSNRWAEAEDQARHAAQQRPTRRRLTREQVRELLPKYLYDAEAHSLELIVEDGGPTLESEIPILPDQQEMDCCAICLDDYETGNKLRCLPCKHAFHANCIGKWLSERSATCPLCKIELLPEEEEEEDSVETSHPVGASTQIANEGWWGRLFHGRTDAIEQVGVADTTSALMHNENTDETERQPSWWRRIVSSRSSPPPLVEESVAEMLTEPLLSEVERGVATPEATIESTQGDCPDVASRMPDSHGGIIQETV</sequence>
<dbReference type="GO" id="GO:0008270">
    <property type="term" value="F:zinc ion binding"/>
    <property type="evidence" value="ECO:0007669"/>
    <property type="project" value="UniProtKB-KW"/>
</dbReference>
<gene>
    <name evidence="12" type="ORF">FisN_15Hh295</name>
</gene>
<keyword evidence="13" id="KW-1185">Reference proteome</keyword>
<evidence type="ECO:0000256" key="1">
    <source>
        <dbReference type="ARBA" id="ARBA00004370"/>
    </source>
</evidence>
<keyword evidence="7" id="KW-0472">Membrane</keyword>
<dbReference type="EMBL" id="BDSP01000055">
    <property type="protein sequence ID" value="GAX12816.1"/>
    <property type="molecule type" value="Genomic_DNA"/>
</dbReference>
<dbReference type="SMART" id="SM00744">
    <property type="entry name" value="RINGv"/>
    <property type="match status" value="1"/>
</dbReference>
<dbReference type="InterPro" id="IPR011016">
    <property type="entry name" value="Znf_RING-CH"/>
</dbReference>
<feature type="signal peptide" evidence="10">
    <location>
        <begin position="1"/>
        <end position="16"/>
    </location>
</feature>
<dbReference type="EC" id="2.3.2.27" evidence="12"/>
<evidence type="ECO:0000256" key="7">
    <source>
        <dbReference type="ARBA" id="ARBA00023136"/>
    </source>
</evidence>
<dbReference type="PANTHER" id="PTHR46539:SF1">
    <property type="entry name" value="E3 UBIQUITIN-PROTEIN LIGASE ATL42"/>
    <property type="match status" value="1"/>
</dbReference>
<dbReference type="OrthoDB" id="48755at2759"/>
<comment type="subcellular location">
    <subcellularLocation>
        <location evidence="1">Membrane</location>
    </subcellularLocation>
</comment>
<evidence type="ECO:0000256" key="6">
    <source>
        <dbReference type="ARBA" id="ARBA00022989"/>
    </source>
</evidence>
<comment type="caution">
    <text evidence="12">The sequence shown here is derived from an EMBL/GenBank/DDBJ whole genome shotgun (WGS) entry which is preliminary data.</text>
</comment>
<protein>
    <submittedName>
        <fullName evidence="12">E3 ubiquitin-protein ligase RNF13</fullName>
        <ecNumber evidence="12">2.3.2.27</ecNumber>
    </submittedName>
</protein>
<keyword evidence="2" id="KW-0812">Transmembrane</keyword>
<keyword evidence="6" id="KW-1133">Transmembrane helix</keyword>
<evidence type="ECO:0000256" key="10">
    <source>
        <dbReference type="SAM" id="SignalP"/>
    </source>
</evidence>
<name>A0A1Z5JFW3_FISSO</name>
<dbReference type="GO" id="GO:0061630">
    <property type="term" value="F:ubiquitin protein ligase activity"/>
    <property type="evidence" value="ECO:0007669"/>
    <property type="project" value="UniProtKB-EC"/>
</dbReference>
<reference evidence="12 13" key="1">
    <citation type="journal article" date="2015" name="Plant Cell">
        <title>Oil accumulation by the oleaginous diatom Fistulifera solaris as revealed by the genome and transcriptome.</title>
        <authorList>
            <person name="Tanaka T."/>
            <person name="Maeda Y."/>
            <person name="Veluchamy A."/>
            <person name="Tanaka M."/>
            <person name="Abida H."/>
            <person name="Marechal E."/>
            <person name="Bowler C."/>
            <person name="Muto M."/>
            <person name="Sunaga Y."/>
            <person name="Tanaka M."/>
            <person name="Yoshino T."/>
            <person name="Taniguchi T."/>
            <person name="Fukuda Y."/>
            <person name="Nemoto M."/>
            <person name="Matsumoto M."/>
            <person name="Wong P.S."/>
            <person name="Aburatani S."/>
            <person name="Fujibuchi W."/>
        </authorList>
    </citation>
    <scope>NUCLEOTIDE SEQUENCE [LARGE SCALE GENOMIC DNA]</scope>
    <source>
        <strain evidence="12 13">JPCC DA0580</strain>
    </source>
</reference>
<dbReference type="FunFam" id="3.30.40.10:FF:000388">
    <property type="entry name" value="Putative RING zinc finger domain superfamily protein"/>
    <property type="match status" value="1"/>
</dbReference>
<dbReference type="InterPro" id="IPR001841">
    <property type="entry name" value="Znf_RING"/>
</dbReference>
<evidence type="ECO:0000313" key="13">
    <source>
        <dbReference type="Proteomes" id="UP000198406"/>
    </source>
</evidence>
<dbReference type="PANTHER" id="PTHR46539">
    <property type="entry name" value="E3 UBIQUITIN-PROTEIN LIGASE ATL42"/>
    <property type="match status" value="1"/>
</dbReference>
<keyword evidence="4 8" id="KW-0863">Zinc-finger</keyword>
<evidence type="ECO:0000256" key="8">
    <source>
        <dbReference type="PROSITE-ProRule" id="PRU00175"/>
    </source>
</evidence>
<keyword evidence="3" id="KW-0479">Metal-binding</keyword>
<dbReference type="Gene3D" id="3.30.40.10">
    <property type="entry name" value="Zinc/RING finger domain, C3HC4 (zinc finger)"/>
    <property type="match status" value="1"/>
</dbReference>
<dbReference type="InParanoid" id="A0A1Z5JFW3"/>
<feature type="domain" description="RING-type" evidence="11">
    <location>
        <begin position="308"/>
        <end position="350"/>
    </location>
</feature>
<dbReference type="Pfam" id="PF13639">
    <property type="entry name" value="zf-RING_2"/>
    <property type="match status" value="1"/>
</dbReference>
<evidence type="ECO:0000256" key="5">
    <source>
        <dbReference type="ARBA" id="ARBA00022833"/>
    </source>
</evidence>
<dbReference type="InterPro" id="IPR013083">
    <property type="entry name" value="Znf_RING/FYVE/PHD"/>
</dbReference>